<evidence type="ECO:0000313" key="3">
    <source>
        <dbReference type="Proteomes" id="UP000681720"/>
    </source>
</evidence>
<reference evidence="2" key="1">
    <citation type="submission" date="2021-02" db="EMBL/GenBank/DDBJ databases">
        <authorList>
            <person name="Nowell W R."/>
        </authorList>
    </citation>
    <scope>NUCLEOTIDE SEQUENCE</scope>
</reference>
<feature type="compositionally biased region" description="Polar residues" evidence="1">
    <location>
        <begin position="1"/>
        <end position="10"/>
    </location>
</feature>
<accession>A0A8S2TGH0</accession>
<gene>
    <name evidence="2" type="ORF">GIL414_LOCUS24931</name>
</gene>
<name>A0A8S2TGH0_9BILA</name>
<proteinExistence type="predicted"/>
<feature type="region of interest" description="Disordered" evidence="1">
    <location>
        <begin position="1"/>
        <end position="103"/>
    </location>
</feature>
<feature type="compositionally biased region" description="Polar residues" evidence="1">
    <location>
        <begin position="64"/>
        <end position="73"/>
    </location>
</feature>
<sequence length="103" mass="11022">LSTSVANDRQPQPAPLHPNSQSLTNNTVTSPLHIVVDKQQQRSMNSASQAPPSTSSEAIPVVIEQQQQRTLQHSSSYSTTPPTLPVASSIHPMLSASSQTTPR</sequence>
<dbReference type="Proteomes" id="UP000681720">
    <property type="component" value="Unassembled WGS sequence"/>
</dbReference>
<dbReference type="EMBL" id="CAJOBJ010032233">
    <property type="protein sequence ID" value="CAF4279791.1"/>
    <property type="molecule type" value="Genomic_DNA"/>
</dbReference>
<evidence type="ECO:0000313" key="2">
    <source>
        <dbReference type="EMBL" id="CAF4279791.1"/>
    </source>
</evidence>
<feature type="non-terminal residue" evidence="2">
    <location>
        <position position="103"/>
    </location>
</feature>
<comment type="caution">
    <text evidence="2">The sequence shown here is derived from an EMBL/GenBank/DDBJ whole genome shotgun (WGS) entry which is preliminary data.</text>
</comment>
<feature type="non-terminal residue" evidence="2">
    <location>
        <position position="1"/>
    </location>
</feature>
<protein>
    <submittedName>
        <fullName evidence="2">Uncharacterized protein</fullName>
    </submittedName>
</protein>
<organism evidence="2 3">
    <name type="scientific">Rotaria magnacalcarata</name>
    <dbReference type="NCBI Taxonomy" id="392030"/>
    <lineage>
        <taxon>Eukaryota</taxon>
        <taxon>Metazoa</taxon>
        <taxon>Spiralia</taxon>
        <taxon>Gnathifera</taxon>
        <taxon>Rotifera</taxon>
        <taxon>Eurotatoria</taxon>
        <taxon>Bdelloidea</taxon>
        <taxon>Philodinida</taxon>
        <taxon>Philodinidae</taxon>
        <taxon>Rotaria</taxon>
    </lineage>
</organism>
<feature type="compositionally biased region" description="Polar residues" evidence="1">
    <location>
        <begin position="18"/>
        <end position="30"/>
    </location>
</feature>
<evidence type="ECO:0000256" key="1">
    <source>
        <dbReference type="SAM" id="MobiDB-lite"/>
    </source>
</evidence>
<feature type="compositionally biased region" description="Polar residues" evidence="1">
    <location>
        <begin position="41"/>
        <end position="57"/>
    </location>
</feature>
<dbReference type="AlphaFoldDB" id="A0A8S2TGH0"/>